<organism evidence="2 3">
    <name type="scientific">Arthrobacter horti</name>
    <dbReference type="NCBI Taxonomy" id="3068273"/>
    <lineage>
        <taxon>Bacteria</taxon>
        <taxon>Bacillati</taxon>
        <taxon>Actinomycetota</taxon>
        <taxon>Actinomycetes</taxon>
        <taxon>Micrococcales</taxon>
        <taxon>Micrococcaceae</taxon>
        <taxon>Arthrobacter</taxon>
    </lineage>
</organism>
<proteinExistence type="predicted"/>
<evidence type="ECO:0008006" key="4">
    <source>
        <dbReference type="Google" id="ProtNLM"/>
    </source>
</evidence>
<accession>A0ABT9IN53</accession>
<keyword evidence="1" id="KW-0812">Transmembrane</keyword>
<evidence type="ECO:0000256" key="1">
    <source>
        <dbReference type="SAM" id="Phobius"/>
    </source>
</evidence>
<gene>
    <name evidence="2" type="ORF">Q9R02_07575</name>
</gene>
<comment type="caution">
    <text evidence="2">The sequence shown here is derived from an EMBL/GenBank/DDBJ whole genome shotgun (WGS) entry which is preliminary data.</text>
</comment>
<feature type="transmembrane region" description="Helical" evidence="1">
    <location>
        <begin position="88"/>
        <end position="106"/>
    </location>
</feature>
<feature type="transmembrane region" description="Helical" evidence="1">
    <location>
        <begin position="24"/>
        <end position="43"/>
    </location>
</feature>
<sequence>MTTETLAPLHHTARPASGSDRLPAAALAVLRILLGAVFAWAFLDKLFGLGFSTPAARSVLAGSSPTKGYLGHLEGWLAGPLGSLAGQWWVDVLFMGGLLGLGVTLLGGFALRAAAVGGSLLLALMWLSALPLQNNPVLDEHVVYAAALFGLAATDAGRRWGLARPWRVFLAARAPKLLPALG</sequence>
<reference evidence="2 3" key="1">
    <citation type="submission" date="2023-08" db="EMBL/GenBank/DDBJ databases">
        <title>Arthrobacter horti sp. nov., isolated from forest soil.</title>
        <authorList>
            <person name="Park M."/>
        </authorList>
    </citation>
    <scope>NUCLEOTIDE SEQUENCE [LARGE SCALE GENOMIC DNA]</scope>
    <source>
        <strain evidence="2 3">YJM1</strain>
    </source>
</reference>
<name>A0ABT9IN53_9MICC</name>
<evidence type="ECO:0000313" key="3">
    <source>
        <dbReference type="Proteomes" id="UP001232725"/>
    </source>
</evidence>
<evidence type="ECO:0000313" key="2">
    <source>
        <dbReference type="EMBL" id="MDP5227006.1"/>
    </source>
</evidence>
<dbReference type="RefSeq" id="WP_305996046.1">
    <property type="nucleotide sequence ID" value="NZ_JAVALS010000003.1"/>
</dbReference>
<protein>
    <recommendedName>
        <fullName evidence="4">Thiosulfate dehydrogenase [quinone] large subunit</fullName>
    </recommendedName>
</protein>
<dbReference type="Proteomes" id="UP001232725">
    <property type="component" value="Unassembled WGS sequence"/>
</dbReference>
<keyword evidence="3" id="KW-1185">Reference proteome</keyword>
<dbReference type="EMBL" id="JAVALS010000003">
    <property type="protein sequence ID" value="MDP5227006.1"/>
    <property type="molecule type" value="Genomic_DNA"/>
</dbReference>
<keyword evidence="1" id="KW-1133">Transmembrane helix</keyword>
<keyword evidence="1" id="KW-0472">Membrane</keyword>